<proteinExistence type="predicted"/>
<evidence type="ECO:0000313" key="1">
    <source>
        <dbReference type="EMBL" id="TNN79908.1"/>
    </source>
</evidence>
<gene>
    <name evidence="1" type="ORF">EYF80_009945</name>
</gene>
<dbReference type="EMBL" id="SRLO01000060">
    <property type="protein sequence ID" value="TNN79908.1"/>
    <property type="molecule type" value="Genomic_DNA"/>
</dbReference>
<dbReference type="Proteomes" id="UP000314294">
    <property type="component" value="Unassembled WGS sequence"/>
</dbReference>
<accession>A0A4Z2IQF4</accession>
<reference evidence="1 2" key="1">
    <citation type="submission" date="2019-03" db="EMBL/GenBank/DDBJ databases">
        <title>First draft genome of Liparis tanakae, snailfish: a comprehensive survey of snailfish specific genes.</title>
        <authorList>
            <person name="Kim W."/>
            <person name="Song I."/>
            <person name="Jeong J.-H."/>
            <person name="Kim D."/>
            <person name="Kim S."/>
            <person name="Ryu S."/>
            <person name="Song J.Y."/>
            <person name="Lee S.K."/>
        </authorList>
    </citation>
    <scope>NUCLEOTIDE SEQUENCE [LARGE SCALE GENOMIC DNA]</scope>
    <source>
        <tissue evidence="1">Muscle</tissue>
    </source>
</reference>
<keyword evidence="2" id="KW-1185">Reference proteome</keyword>
<protein>
    <submittedName>
        <fullName evidence="1">Uncharacterized protein</fullName>
    </submittedName>
</protein>
<comment type="caution">
    <text evidence="1">The sequence shown here is derived from an EMBL/GenBank/DDBJ whole genome shotgun (WGS) entry which is preliminary data.</text>
</comment>
<organism evidence="1 2">
    <name type="scientific">Liparis tanakae</name>
    <name type="common">Tanaka's snailfish</name>
    <dbReference type="NCBI Taxonomy" id="230148"/>
    <lineage>
        <taxon>Eukaryota</taxon>
        <taxon>Metazoa</taxon>
        <taxon>Chordata</taxon>
        <taxon>Craniata</taxon>
        <taxon>Vertebrata</taxon>
        <taxon>Euteleostomi</taxon>
        <taxon>Actinopterygii</taxon>
        <taxon>Neopterygii</taxon>
        <taxon>Teleostei</taxon>
        <taxon>Neoteleostei</taxon>
        <taxon>Acanthomorphata</taxon>
        <taxon>Eupercaria</taxon>
        <taxon>Perciformes</taxon>
        <taxon>Cottioidei</taxon>
        <taxon>Cottales</taxon>
        <taxon>Liparidae</taxon>
        <taxon>Liparis</taxon>
    </lineage>
</organism>
<name>A0A4Z2IQF4_9TELE</name>
<sequence>MQREHEDELVLGGFQREHARRGELHVGQGSQVVEHGAAVTAPLGVIHEASKRSKVAVAPSGIGRNLRVPESVGVLTRPILPYRAVWRCPLLPHNKGGMYLRRRRGPPRSPEVQSHSLFGQHGAGLEQVAAERRVLVDDLRRLSGALQVQAADDDVEDGRHRR</sequence>
<evidence type="ECO:0000313" key="2">
    <source>
        <dbReference type="Proteomes" id="UP000314294"/>
    </source>
</evidence>
<dbReference type="AlphaFoldDB" id="A0A4Z2IQF4"/>